<dbReference type="Pfam" id="PF02687">
    <property type="entry name" value="FtsX"/>
    <property type="match status" value="2"/>
</dbReference>
<feature type="transmembrane region" description="Helical" evidence="6">
    <location>
        <begin position="672"/>
        <end position="698"/>
    </location>
</feature>
<comment type="subcellular location">
    <subcellularLocation>
        <location evidence="1">Cell membrane</location>
        <topology evidence="1">Multi-pass membrane protein</topology>
    </subcellularLocation>
</comment>
<evidence type="ECO:0000259" key="7">
    <source>
        <dbReference type="Pfam" id="PF02687"/>
    </source>
</evidence>
<protein>
    <submittedName>
        <fullName evidence="8">ABC transporter permease</fullName>
    </submittedName>
</protein>
<feature type="transmembrane region" description="Helical" evidence="6">
    <location>
        <begin position="20"/>
        <end position="45"/>
    </location>
</feature>
<dbReference type="Proteomes" id="UP000460272">
    <property type="component" value="Unassembled WGS sequence"/>
</dbReference>
<feature type="transmembrane region" description="Helical" evidence="6">
    <location>
        <begin position="719"/>
        <end position="748"/>
    </location>
</feature>
<feature type="transmembrane region" description="Helical" evidence="6">
    <location>
        <begin position="760"/>
        <end position="785"/>
    </location>
</feature>
<keyword evidence="9" id="KW-1185">Reference proteome</keyword>
<dbReference type="InterPro" id="IPR003838">
    <property type="entry name" value="ABC3_permease_C"/>
</dbReference>
<dbReference type="GO" id="GO:0005886">
    <property type="term" value="C:plasma membrane"/>
    <property type="evidence" value="ECO:0007669"/>
    <property type="project" value="UniProtKB-SubCell"/>
</dbReference>
<dbReference type="OrthoDB" id="4871813at2"/>
<feature type="transmembrane region" description="Helical" evidence="6">
    <location>
        <begin position="445"/>
        <end position="467"/>
    </location>
</feature>
<dbReference type="RefSeq" id="WP_145854451.1">
    <property type="nucleotide sequence ID" value="NZ_RPFW01000003.1"/>
</dbReference>
<evidence type="ECO:0000313" key="8">
    <source>
        <dbReference type="EMBL" id="TVZ04465.1"/>
    </source>
</evidence>
<gene>
    <name evidence="8" type="ORF">EAS64_19055</name>
</gene>
<feature type="transmembrane region" description="Helical" evidence="6">
    <location>
        <begin position="228"/>
        <end position="252"/>
    </location>
</feature>
<evidence type="ECO:0000256" key="4">
    <source>
        <dbReference type="ARBA" id="ARBA00022989"/>
    </source>
</evidence>
<dbReference type="PANTHER" id="PTHR30287">
    <property type="entry name" value="MEMBRANE COMPONENT OF PREDICTED ABC SUPERFAMILY METABOLITE UPTAKE TRANSPORTER"/>
    <property type="match status" value="1"/>
</dbReference>
<name>A0A6P2C1U6_9ACTN</name>
<dbReference type="PANTHER" id="PTHR30287:SF2">
    <property type="entry name" value="BLL1001 PROTEIN"/>
    <property type="match status" value="1"/>
</dbReference>
<feature type="domain" description="ABC3 transporter permease C-terminal" evidence="7">
    <location>
        <begin position="232"/>
        <end position="348"/>
    </location>
</feature>
<keyword evidence="3 6" id="KW-0812">Transmembrane</keyword>
<keyword evidence="4 6" id="KW-1133">Transmembrane helix</keyword>
<feature type="transmembrane region" description="Helical" evidence="6">
    <location>
        <begin position="396"/>
        <end position="424"/>
    </location>
</feature>
<evidence type="ECO:0000256" key="5">
    <source>
        <dbReference type="ARBA" id="ARBA00023136"/>
    </source>
</evidence>
<evidence type="ECO:0000256" key="2">
    <source>
        <dbReference type="ARBA" id="ARBA00022475"/>
    </source>
</evidence>
<evidence type="ECO:0000256" key="6">
    <source>
        <dbReference type="SAM" id="Phobius"/>
    </source>
</evidence>
<dbReference type="AlphaFoldDB" id="A0A6P2C1U6"/>
<organism evidence="8 9">
    <name type="scientific">Trebonia kvetii</name>
    <dbReference type="NCBI Taxonomy" id="2480626"/>
    <lineage>
        <taxon>Bacteria</taxon>
        <taxon>Bacillati</taxon>
        <taxon>Actinomycetota</taxon>
        <taxon>Actinomycetes</taxon>
        <taxon>Streptosporangiales</taxon>
        <taxon>Treboniaceae</taxon>
        <taxon>Trebonia</taxon>
    </lineage>
</organism>
<feature type="transmembrane region" description="Helical" evidence="6">
    <location>
        <begin position="365"/>
        <end position="384"/>
    </location>
</feature>
<feature type="transmembrane region" description="Helical" evidence="6">
    <location>
        <begin position="273"/>
        <end position="301"/>
    </location>
</feature>
<evidence type="ECO:0000313" key="9">
    <source>
        <dbReference type="Proteomes" id="UP000460272"/>
    </source>
</evidence>
<evidence type="ECO:0000256" key="1">
    <source>
        <dbReference type="ARBA" id="ARBA00004651"/>
    </source>
</evidence>
<evidence type="ECO:0000256" key="3">
    <source>
        <dbReference type="ARBA" id="ARBA00022692"/>
    </source>
</evidence>
<dbReference type="EMBL" id="RPFW01000003">
    <property type="protein sequence ID" value="TVZ04465.1"/>
    <property type="molecule type" value="Genomic_DNA"/>
</dbReference>
<comment type="caution">
    <text evidence="8">The sequence shown here is derived from an EMBL/GenBank/DDBJ whole genome shotgun (WGS) entry which is preliminary data.</text>
</comment>
<sequence>MISLGLRLVVNGGREAIVRLVILTVAVSLGVGLLLTAVAATNAAVTWNNRHAWYWTGTSSEPPGPATAGIAPLWWHPSGDLYDGQAIVRFDVAATGASSPVPPGIPRDPPPGQYYASPALIALLRDAPANQLADRFPGRLAGAIGDAALPSPASLVVIVGRSAAQLAHAPDSVRVTSIAKALPGYQTECVGQGCRTECHGQGCRATPNPRGLAYFPVDPGGGANSVDLILSVVALAVLLPVLIFIATATRLSTARREERFAAMRLAGATRRQVSVIAAMESTMAGIAGVAAGFGVFFLLRIPVAAIPFIDQPFFPAELKLSLLDIIAVAVGVPVFAAIAARLALRRVNISPLGVARRARPKPPGAWRVVPLLAGLGELGFWTVHGHPASGAGQVQAFVSSFALILLGLFIAGPWLTMASARAMARWTSRPGTLIAARRIADDPRAAFRAVSGLVLALFVTTVAVVAITTQNAKEPSRFGTVAEDNMLTDQFAVSSPGSSVFTGAGPAASAAPLAARLQAIPGVQGVVVIRMDPWLNIPGRFDDIGSDGNGKFSPVPASVVSCAQLATVPALGRCPAGAATAAYPAGGYNGTGVGGNNGATAITWPAANTPVARLDTLAVDSVNVGTDGSLAAIEQARTVLETAHAYPVLNAPSTLDDIVKQDNSTNSGYQQLANVVILVSLPIAGCTLAAGIAAGLADRKRPFSLLRLTGARLAMLRRVVALEGAVPLLSVSAVAIGAGFAGAAMFASEAQQYPMVAPGAAYYLLTAAGIIISLGIIAATFPLLARITGPEVARNE</sequence>
<dbReference type="InterPro" id="IPR038766">
    <property type="entry name" value="Membrane_comp_ABC_pdt"/>
</dbReference>
<keyword evidence="5 6" id="KW-0472">Membrane</keyword>
<feature type="domain" description="ABC3 transporter permease C-terminal" evidence="7">
    <location>
        <begin position="675"/>
        <end position="786"/>
    </location>
</feature>
<accession>A0A6P2C1U6</accession>
<reference evidence="8 9" key="1">
    <citation type="submission" date="2018-11" db="EMBL/GenBank/DDBJ databases">
        <title>Trebonia kvetii gen.nov., sp.nov., a novel acidophilic actinobacterium, and proposal of the new actinobacterial family Treboniaceae fam. nov.</title>
        <authorList>
            <person name="Rapoport D."/>
            <person name="Sagova-Mareckova M."/>
            <person name="Sedlacek I."/>
            <person name="Provaznik J."/>
            <person name="Kralova S."/>
            <person name="Pavlinic D."/>
            <person name="Benes V."/>
            <person name="Kopecky J."/>
        </authorList>
    </citation>
    <scope>NUCLEOTIDE SEQUENCE [LARGE SCALE GENOMIC DNA]</scope>
    <source>
        <strain evidence="8 9">15Tr583</strain>
    </source>
</reference>
<feature type="transmembrane region" description="Helical" evidence="6">
    <location>
        <begin position="321"/>
        <end position="344"/>
    </location>
</feature>
<keyword evidence="2" id="KW-1003">Cell membrane</keyword>
<proteinExistence type="predicted"/>